<name>A0A1I7E8N6_9ENTR</name>
<organism evidence="1 2">
    <name type="scientific">Kosakonia arachidis</name>
    <dbReference type="NCBI Taxonomy" id="551989"/>
    <lineage>
        <taxon>Bacteria</taxon>
        <taxon>Pseudomonadati</taxon>
        <taxon>Pseudomonadota</taxon>
        <taxon>Gammaproteobacteria</taxon>
        <taxon>Enterobacterales</taxon>
        <taxon>Enterobacteriaceae</taxon>
        <taxon>Kosakonia</taxon>
    </lineage>
</organism>
<sequence length="47" mass="5206">MSMTINIVSSTDRSQCGVSAFGHEVFLISNTERNKFQLFNGQLNLLG</sequence>
<dbReference type="Proteomes" id="UP000199187">
    <property type="component" value="Unassembled WGS sequence"/>
</dbReference>
<evidence type="ECO:0000313" key="2">
    <source>
        <dbReference type="Proteomes" id="UP000199187"/>
    </source>
</evidence>
<keyword evidence="2" id="KW-1185">Reference proteome</keyword>
<dbReference type="AlphaFoldDB" id="A0A1I7E8N6"/>
<accession>A0A1I7E8N6</accession>
<proteinExistence type="predicted"/>
<protein>
    <submittedName>
        <fullName evidence="1">Uncharacterized protein</fullName>
    </submittedName>
</protein>
<reference evidence="2" key="1">
    <citation type="submission" date="2016-10" db="EMBL/GenBank/DDBJ databases">
        <authorList>
            <person name="Varghese N."/>
            <person name="Submissions S."/>
        </authorList>
    </citation>
    <scope>NUCLEOTIDE SEQUENCE [LARGE SCALE GENOMIC DNA]</scope>
    <source>
        <strain evidence="2">Ah-143</strain>
    </source>
</reference>
<gene>
    <name evidence="1" type="ORF">SAMN05192562_11262</name>
</gene>
<evidence type="ECO:0000313" key="1">
    <source>
        <dbReference type="EMBL" id="SFU20326.1"/>
    </source>
</evidence>
<dbReference type="EMBL" id="FPAU01000012">
    <property type="protein sequence ID" value="SFU20326.1"/>
    <property type="molecule type" value="Genomic_DNA"/>
</dbReference>